<dbReference type="GO" id="GO:0016042">
    <property type="term" value="P:lipid catabolic process"/>
    <property type="evidence" value="ECO:0007669"/>
    <property type="project" value="UniProtKB-KW"/>
</dbReference>
<keyword evidence="4" id="KW-0732">Signal</keyword>
<dbReference type="PANTHER" id="PTHR45650">
    <property type="entry name" value="GDSL-LIKE LIPASE/ACYLHYDROLASE-RELATED"/>
    <property type="match status" value="1"/>
</dbReference>
<keyword evidence="7" id="KW-0443">Lipid metabolism</keyword>
<proteinExistence type="inferred from homology"/>
<dbReference type="GO" id="GO:0016788">
    <property type="term" value="F:hydrolase activity, acting on ester bonds"/>
    <property type="evidence" value="ECO:0007669"/>
    <property type="project" value="InterPro"/>
</dbReference>
<evidence type="ECO:0000256" key="5">
    <source>
        <dbReference type="ARBA" id="ARBA00022801"/>
    </source>
</evidence>
<evidence type="ECO:0000256" key="6">
    <source>
        <dbReference type="ARBA" id="ARBA00022963"/>
    </source>
</evidence>
<evidence type="ECO:0000256" key="1">
    <source>
        <dbReference type="ARBA" id="ARBA00004613"/>
    </source>
</evidence>
<evidence type="ECO:0000256" key="2">
    <source>
        <dbReference type="ARBA" id="ARBA00008668"/>
    </source>
</evidence>
<accession>A0AAV1BX15</accession>
<dbReference type="InterPro" id="IPR036514">
    <property type="entry name" value="SGNH_hydro_sf"/>
</dbReference>
<reference evidence="8" key="1">
    <citation type="submission" date="2023-03" db="EMBL/GenBank/DDBJ databases">
        <authorList>
            <person name="Julca I."/>
        </authorList>
    </citation>
    <scope>NUCLEOTIDE SEQUENCE</scope>
</reference>
<protein>
    <submittedName>
        <fullName evidence="8">OLC1v1022060C1</fullName>
    </submittedName>
</protein>
<dbReference type="PANTHER" id="PTHR45650:SF3">
    <property type="entry name" value="OS01G0748500 PROTEIN"/>
    <property type="match status" value="1"/>
</dbReference>
<evidence type="ECO:0000256" key="3">
    <source>
        <dbReference type="ARBA" id="ARBA00022525"/>
    </source>
</evidence>
<evidence type="ECO:0000256" key="4">
    <source>
        <dbReference type="ARBA" id="ARBA00022729"/>
    </source>
</evidence>
<organism evidence="8 9">
    <name type="scientific">Oldenlandia corymbosa var. corymbosa</name>
    <dbReference type="NCBI Taxonomy" id="529605"/>
    <lineage>
        <taxon>Eukaryota</taxon>
        <taxon>Viridiplantae</taxon>
        <taxon>Streptophyta</taxon>
        <taxon>Embryophyta</taxon>
        <taxon>Tracheophyta</taxon>
        <taxon>Spermatophyta</taxon>
        <taxon>Magnoliopsida</taxon>
        <taxon>eudicotyledons</taxon>
        <taxon>Gunneridae</taxon>
        <taxon>Pentapetalae</taxon>
        <taxon>asterids</taxon>
        <taxon>lamiids</taxon>
        <taxon>Gentianales</taxon>
        <taxon>Rubiaceae</taxon>
        <taxon>Rubioideae</taxon>
        <taxon>Spermacoceae</taxon>
        <taxon>Hedyotis-Oldenlandia complex</taxon>
        <taxon>Oldenlandia</taxon>
    </lineage>
</organism>
<dbReference type="AlphaFoldDB" id="A0AAV1BX15"/>
<dbReference type="InterPro" id="IPR001087">
    <property type="entry name" value="GDSL"/>
</dbReference>
<keyword evidence="3" id="KW-0964">Secreted</keyword>
<dbReference type="Proteomes" id="UP001161247">
    <property type="component" value="Chromosome 1"/>
</dbReference>
<evidence type="ECO:0000313" key="8">
    <source>
        <dbReference type="EMBL" id="CAI9087874.1"/>
    </source>
</evidence>
<gene>
    <name evidence="8" type="ORF">OLC1_LOCUS589</name>
</gene>
<dbReference type="Gene3D" id="3.40.50.1110">
    <property type="entry name" value="SGNH hydrolase"/>
    <property type="match status" value="1"/>
</dbReference>
<dbReference type="EMBL" id="OX459118">
    <property type="protein sequence ID" value="CAI9087874.1"/>
    <property type="molecule type" value="Genomic_DNA"/>
</dbReference>
<comment type="similarity">
    <text evidence="2">Belongs to the 'GDSL' lipolytic enzyme family.</text>
</comment>
<evidence type="ECO:0000313" key="9">
    <source>
        <dbReference type="Proteomes" id="UP001161247"/>
    </source>
</evidence>
<name>A0AAV1BX15_OLDCO</name>
<evidence type="ECO:0000256" key="7">
    <source>
        <dbReference type="ARBA" id="ARBA00023098"/>
    </source>
</evidence>
<keyword evidence="5" id="KW-0378">Hydrolase</keyword>
<dbReference type="InterPro" id="IPR051238">
    <property type="entry name" value="GDSL_esterase/lipase"/>
</dbReference>
<keyword evidence="6" id="KW-0442">Lipid degradation</keyword>
<comment type="subcellular location">
    <subcellularLocation>
        <location evidence="1">Secreted</location>
    </subcellularLocation>
</comment>
<dbReference type="GO" id="GO:0005576">
    <property type="term" value="C:extracellular region"/>
    <property type="evidence" value="ECO:0007669"/>
    <property type="project" value="UniProtKB-SubCell"/>
</dbReference>
<sequence>MSSSNSSTCVNEINVAVKLFNDRLKLLVDELNTELTGAKFIYIDSYTAQPGDPTTIGLQIFNRPCCKVSDIAQCIPGEAPCSFIFRPLYLFWDAFHPSQTLNFNVGVISYAKIVASYLFNSTHSIL</sequence>
<dbReference type="Pfam" id="PF00657">
    <property type="entry name" value="Lipase_GDSL"/>
    <property type="match status" value="1"/>
</dbReference>
<keyword evidence="9" id="KW-1185">Reference proteome</keyword>